<geneLocation type="plasmid" evidence="1 2">
    <name>pY5S7-1</name>
</geneLocation>
<sequence>MKTIIPTGTLPYTRNRIAASFIVILNGIERNFRTTCSSQYFHSSNGQTT</sequence>
<name>A0ABD8B266_PAEAM</name>
<organism evidence="1 2">
    <name type="scientific">Paenibacillus amylolyticus</name>
    <dbReference type="NCBI Taxonomy" id="1451"/>
    <lineage>
        <taxon>Bacteria</taxon>
        <taxon>Bacillati</taxon>
        <taxon>Bacillota</taxon>
        <taxon>Bacilli</taxon>
        <taxon>Bacillales</taxon>
        <taxon>Paenibacillaceae</taxon>
        <taxon>Paenibacillus</taxon>
    </lineage>
</organism>
<dbReference type="EMBL" id="CP145893">
    <property type="protein sequence ID" value="WWP23928.1"/>
    <property type="molecule type" value="Genomic_DNA"/>
</dbReference>
<dbReference type="RefSeq" id="WP_338709101.1">
    <property type="nucleotide sequence ID" value="NZ_CP145893.1"/>
</dbReference>
<dbReference type="Proteomes" id="UP001364764">
    <property type="component" value="Plasmid pY5S7-1"/>
</dbReference>
<evidence type="ECO:0000313" key="2">
    <source>
        <dbReference type="Proteomes" id="UP001364764"/>
    </source>
</evidence>
<evidence type="ECO:0000313" key="1">
    <source>
        <dbReference type="EMBL" id="WWP23928.1"/>
    </source>
</evidence>
<dbReference type="GeneID" id="93480108"/>
<reference evidence="1 2" key="1">
    <citation type="submission" date="2024-02" db="EMBL/GenBank/DDBJ databases">
        <title>Complete sequences of two Paenibacillus sp. strains and one Lysinibacillus strain isolated from the environment on STAA medium highlight biotechnological potential.</title>
        <authorList>
            <person name="Attere S.A."/>
            <person name="Piche L.C."/>
            <person name="Intertaglia L."/>
            <person name="Lami R."/>
            <person name="Charette S.J."/>
            <person name="Vincent A.T."/>
        </authorList>
    </citation>
    <scope>NUCLEOTIDE SEQUENCE [LARGE SCALE GENOMIC DNA]</scope>
    <source>
        <strain evidence="1 2">Y5S-7</strain>
        <plasmid evidence="1 2">pY5S7-1</plasmid>
    </source>
</reference>
<proteinExistence type="predicted"/>
<dbReference type="AlphaFoldDB" id="A0ABD8B266"/>
<accession>A0ABD8B266</accession>
<gene>
    <name evidence="1" type="ORF">V6668_31545</name>
</gene>
<keyword evidence="1" id="KW-0614">Plasmid</keyword>
<protein>
    <submittedName>
        <fullName evidence="1">Uncharacterized protein</fullName>
    </submittedName>
</protein>